<dbReference type="GeneID" id="84591782"/>
<reference evidence="1" key="1">
    <citation type="submission" date="2025-02" db="EMBL/GenBank/DDBJ databases">
        <authorList>
            <consortium name="NCBI Genome Project"/>
        </authorList>
    </citation>
    <scope>NUCLEOTIDE SEQUENCE</scope>
</reference>
<dbReference type="AlphaFoldDB" id="A0AAJ8E3L4"/>
<sequence>MEKREIWAETGWGDWQLPLGNGKAAVEQRCSRTGSDAAQEQLPGLFLGLWLFSGLHPLDDASLPYTPASITPSVSHAENPRARGDCSDIRSKGMPKGILHGDRPIRWSPWNEVRVRSQLVGKAAIGGLAVAPFGDNCRPAKPSTPYSKLVRMGAKANQGCSICVYPLSSLVFLHESRHNSSNILDGTIIAALGTSSLVSLYVSVCCDIGATKDHPAPSDDRPSQSVQLIRTAILGWLRPSLAFSVRPDTINCQTAIQHRFPDPIHSWDIGGGLFIPQPSENSRAGFEPVCPSFIRYYPPSGPFFFTEFPTPELVELSVALKFLGPPAYVWSTRSGSRFSPLVPPPDAVSRLETGRLALLRPCFPRPTLYRGRCSQILHPISRGLTSEHIQITITPANDIMHRKVSPRTDVHIRALAVY</sequence>
<protein>
    <submittedName>
        <fullName evidence="1">Uncharacterized protein</fullName>
    </submittedName>
</protein>
<dbReference type="KEGG" id="ang:An08g09050"/>
<name>A0AAJ8E3L4_ASPNG</name>
<proteinExistence type="predicted"/>
<reference evidence="1" key="2">
    <citation type="submission" date="2025-08" db="UniProtKB">
        <authorList>
            <consortium name="RefSeq"/>
        </authorList>
    </citation>
    <scope>IDENTIFICATION</scope>
</reference>
<accession>A0AAJ8E3L4</accession>
<dbReference type="VEuPathDB" id="FungiDB:An08g09050"/>
<evidence type="ECO:0000313" key="1">
    <source>
        <dbReference type="RefSeq" id="XP_059606185.1"/>
    </source>
</evidence>
<organism evidence="1">
    <name type="scientific">Aspergillus niger</name>
    <dbReference type="NCBI Taxonomy" id="5061"/>
    <lineage>
        <taxon>Eukaryota</taxon>
        <taxon>Fungi</taxon>
        <taxon>Dikarya</taxon>
        <taxon>Ascomycota</taxon>
        <taxon>Pezizomycotina</taxon>
        <taxon>Eurotiomycetes</taxon>
        <taxon>Eurotiomycetidae</taxon>
        <taxon>Eurotiales</taxon>
        <taxon>Aspergillaceae</taxon>
        <taxon>Aspergillus</taxon>
        <taxon>Aspergillus subgen. Circumdati</taxon>
    </lineage>
</organism>
<dbReference type="RefSeq" id="XP_059606185.1">
    <property type="nucleotide sequence ID" value="XM_059749277.1"/>
</dbReference>
<gene>
    <name evidence="1" type="ORF">An08g09050</name>
</gene>